<evidence type="ECO:0000313" key="1">
    <source>
        <dbReference type="EMBL" id="ENV33155.1"/>
    </source>
</evidence>
<keyword evidence="2" id="KW-1185">Reference proteome</keyword>
<dbReference type="GeneID" id="84211834"/>
<reference evidence="1 2" key="1">
    <citation type="submission" date="2013-02" db="EMBL/GenBank/DDBJ databases">
        <title>The Genome Sequence of Acinetobacter gerneri CIP 107464.</title>
        <authorList>
            <consortium name="The Broad Institute Genome Sequencing Platform"/>
            <consortium name="The Broad Institute Genome Sequencing Center for Infectious Disease"/>
            <person name="Cerqueira G."/>
            <person name="Feldgarden M."/>
            <person name="Courvalin P."/>
            <person name="Perichon B."/>
            <person name="Grillot-Courvalin C."/>
            <person name="Clermont D."/>
            <person name="Rocha E."/>
            <person name="Yoon E.-J."/>
            <person name="Nemec A."/>
            <person name="Walker B."/>
            <person name="Young S.K."/>
            <person name="Zeng Q."/>
            <person name="Gargeya S."/>
            <person name="Fitzgerald M."/>
            <person name="Haas B."/>
            <person name="Abouelleil A."/>
            <person name="Alvarado L."/>
            <person name="Arachchi H.M."/>
            <person name="Berlin A.M."/>
            <person name="Chapman S.B."/>
            <person name="Dewar J."/>
            <person name="Goldberg J."/>
            <person name="Griggs A."/>
            <person name="Gujja S."/>
            <person name="Hansen M."/>
            <person name="Howarth C."/>
            <person name="Imamovic A."/>
            <person name="Larimer J."/>
            <person name="McCowan C."/>
            <person name="Murphy C."/>
            <person name="Neiman D."/>
            <person name="Pearson M."/>
            <person name="Priest M."/>
            <person name="Roberts A."/>
            <person name="Saif S."/>
            <person name="Shea T."/>
            <person name="Sisk P."/>
            <person name="Sykes S."/>
            <person name="Wortman J."/>
            <person name="Nusbaum C."/>
            <person name="Birren B."/>
        </authorList>
    </citation>
    <scope>NUCLEOTIDE SEQUENCE [LARGE SCALE GENOMIC DNA]</scope>
    <source>
        <strain evidence="1 2">CIP 107464</strain>
    </source>
</reference>
<name>N8ZNT9_9GAMM</name>
<dbReference type="AlphaFoldDB" id="N8ZNT9"/>
<sequence length="69" mass="7937">MNVLTQKEAKLAWANNEALLINNIAENGWEEFFPANWGCDVFNTFQFEIKPRIVLIGDIEVPENQSKNL</sequence>
<dbReference type="STRING" id="202952.GCA_000747725_00083"/>
<dbReference type="Proteomes" id="UP000013117">
    <property type="component" value="Unassembled WGS sequence"/>
</dbReference>
<protein>
    <submittedName>
        <fullName evidence="1">Uncharacterized protein</fullName>
    </submittedName>
</protein>
<dbReference type="HOGENOM" id="CLU_2766455_0_0_6"/>
<gene>
    <name evidence="1" type="ORF">F960_02877</name>
</gene>
<dbReference type="RefSeq" id="WP_004865814.1">
    <property type="nucleotide sequence ID" value="NZ_ASYY01000150.1"/>
</dbReference>
<accession>N8ZNT9</accession>
<dbReference type="PATRIC" id="fig|1120926.3.peg.2790"/>
<dbReference type="EMBL" id="APPN01000071">
    <property type="protein sequence ID" value="ENV33155.1"/>
    <property type="molecule type" value="Genomic_DNA"/>
</dbReference>
<proteinExistence type="predicted"/>
<organism evidence="1 2">
    <name type="scientific">Acinetobacter gerneri DSM 14967 = CIP 107464 = MTCC 9824</name>
    <dbReference type="NCBI Taxonomy" id="1120926"/>
    <lineage>
        <taxon>Bacteria</taxon>
        <taxon>Pseudomonadati</taxon>
        <taxon>Pseudomonadota</taxon>
        <taxon>Gammaproteobacteria</taxon>
        <taxon>Moraxellales</taxon>
        <taxon>Moraxellaceae</taxon>
        <taxon>Acinetobacter</taxon>
    </lineage>
</organism>
<comment type="caution">
    <text evidence="1">The sequence shown here is derived from an EMBL/GenBank/DDBJ whole genome shotgun (WGS) entry which is preliminary data.</text>
</comment>
<evidence type="ECO:0000313" key="2">
    <source>
        <dbReference type="Proteomes" id="UP000013117"/>
    </source>
</evidence>